<evidence type="ECO:0000313" key="2">
    <source>
        <dbReference type="EMBL" id="KKK21296.1"/>
    </source>
</evidence>
<dbReference type="EMBL" id="JYKN01001237">
    <property type="protein sequence ID" value="KKK21296.1"/>
    <property type="molecule type" value="Genomic_DNA"/>
</dbReference>
<dbReference type="PANTHER" id="PTHR35895:SF2">
    <property type="match status" value="1"/>
</dbReference>
<dbReference type="VEuPathDB" id="FungiDB:P175DRAFT_0478833"/>
<gene>
    <name evidence="2" type="ORF">AOCH_000554</name>
</gene>
<reference evidence="2 3" key="1">
    <citation type="submission" date="2015-02" db="EMBL/GenBank/DDBJ databases">
        <title>Draft Genome Sequences of Two Closely-Related Aflatoxigenic Aspergillus Species Obtained from the Cote d'Ivoire.</title>
        <authorList>
            <person name="Moore G.G."/>
            <person name="Beltz S.B."/>
            <person name="Mack B.M."/>
        </authorList>
    </citation>
    <scope>NUCLEOTIDE SEQUENCE [LARGE SCALE GENOMIC DNA]</scope>
    <source>
        <strain evidence="2 3">SRRC1432</strain>
    </source>
</reference>
<dbReference type="InterPro" id="IPR022185">
    <property type="entry name" value="DUF3712"/>
</dbReference>
<accession>A0A0F8VE05</accession>
<keyword evidence="3" id="KW-1185">Reference proteome</keyword>
<comment type="caution">
    <text evidence="2">The sequence shown here is derived from an EMBL/GenBank/DDBJ whole genome shotgun (WGS) entry which is preliminary data.</text>
</comment>
<protein>
    <submittedName>
        <fullName evidence="2">Uncharacterized protein</fullName>
    </submittedName>
</protein>
<proteinExistence type="predicted"/>
<keyword evidence="1" id="KW-0472">Membrane</keyword>
<dbReference type="InterPro" id="IPR046368">
    <property type="entry name" value="Tag1"/>
</dbReference>
<dbReference type="Proteomes" id="UP000034947">
    <property type="component" value="Unassembled WGS sequence"/>
</dbReference>
<dbReference type="AlphaFoldDB" id="A0A0F8VE05"/>
<dbReference type="GO" id="GO:0000329">
    <property type="term" value="C:fungal-type vacuole membrane"/>
    <property type="evidence" value="ECO:0007669"/>
    <property type="project" value="InterPro"/>
</dbReference>
<organism evidence="2 3">
    <name type="scientific">Aspergillus ochraceoroseus</name>
    <dbReference type="NCBI Taxonomy" id="138278"/>
    <lineage>
        <taxon>Eukaryota</taxon>
        <taxon>Fungi</taxon>
        <taxon>Dikarya</taxon>
        <taxon>Ascomycota</taxon>
        <taxon>Pezizomycotina</taxon>
        <taxon>Eurotiomycetes</taxon>
        <taxon>Eurotiomycetidae</taxon>
        <taxon>Eurotiales</taxon>
        <taxon>Aspergillaceae</taxon>
        <taxon>Aspergillus</taxon>
        <taxon>Aspergillus subgen. Nidulantes</taxon>
    </lineage>
</organism>
<feature type="transmembrane region" description="Helical" evidence="1">
    <location>
        <begin position="40"/>
        <end position="62"/>
    </location>
</feature>
<dbReference type="Pfam" id="PF12505">
    <property type="entry name" value="DUF3712"/>
    <property type="match status" value="1"/>
</dbReference>
<dbReference type="OrthoDB" id="10039566at2759"/>
<evidence type="ECO:0000313" key="3">
    <source>
        <dbReference type="Proteomes" id="UP000034947"/>
    </source>
</evidence>
<sequence>MLSTNSVDEKTQGLVSKDDSKYVPENRRTQSFRRHCARFWWCYLFSSIIFLAIFLPILFLVITPAIARLVVNKSTLLLVEATVLEPRADSILLAITSKLSLPIAVPVRIDPITLELFNRDLPGNNTFAKVSINSAAIKGETTLRVQGQHTPLNAEQWAHYVHQAVFQPHAPLSVRGSTNAYLGKLKSHVTINKDIPQNTLNSFAGFSIENPKLLIPAREDGVNLIANATLPNPSVMNLQIGTTVFDLKSSEYLLGNVTIDNLYLKPGNHSNPMTGILDIHFLIEHLTGILGTQADSLKEGHLTFQAVGRSVTWAGAEVPYYTDAIKALTLQAQVPLGSLIINTLREIMAPNGTSIFHNLTDLADQRTSRTFSTRLTSRTEVCKSTWAVLRGN</sequence>
<dbReference type="PANTHER" id="PTHR35895">
    <property type="entry name" value="CHROMOSOME 16, WHOLE GENOME SHOTGUN SEQUENCE"/>
    <property type="match status" value="1"/>
</dbReference>
<evidence type="ECO:0000256" key="1">
    <source>
        <dbReference type="SAM" id="Phobius"/>
    </source>
</evidence>
<name>A0A0F8VE05_9EURO</name>
<keyword evidence="1" id="KW-1133">Transmembrane helix</keyword>
<keyword evidence="1" id="KW-0812">Transmembrane</keyword>